<organism evidence="1 2">
    <name type="scientific">Haloferula luteola</name>
    <dbReference type="NCBI Taxonomy" id="595692"/>
    <lineage>
        <taxon>Bacteria</taxon>
        <taxon>Pseudomonadati</taxon>
        <taxon>Verrucomicrobiota</taxon>
        <taxon>Verrucomicrobiia</taxon>
        <taxon>Verrucomicrobiales</taxon>
        <taxon>Verrucomicrobiaceae</taxon>
        <taxon>Haloferula</taxon>
    </lineage>
</organism>
<protein>
    <submittedName>
        <fullName evidence="1">Uncharacterized protein</fullName>
    </submittedName>
</protein>
<gene>
    <name evidence="1" type="ORF">HNR46_004225</name>
</gene>
<accession>A0A840V7G0</accession>
<feature type="non-terminal residue" evidence="1">
    <location>
        <position position="1"/>
    </location>
</feature>
<comment type="caution">
    <text evidence="1">The sequence shown here is derived from an EMBL/GenBank/DDBJ whole genome shotgun (WGS) entry which is preliminary data.</text>
</comment>
<dbReference type="Proteomes" id="UP000557717">
    <property type="component" value="Unassembled WGS sequence"/>
</dbReference>
<evidence type="ECO:0000313" key="1">
    <source>
        <dbReference type="EMBL" id="MBB5353955.1"/>
    </source>
</evidence>
<proteinExistence type="predicted"/>
<dbReference type="AlphaFoldDB" id="A0A840V7G0"/>
<evidence type="ECO:0000313" key="2">
    <source>
        <dbReference type="Proteomes" id="UP000557717"/>
    </source>
</evidence>
<name>A0A840V7G0_9BACT</name>
<dbReference type="EMBL" id="JACHFD010000052">
    <property type="protein sequence ID" value="MBB5353955.1"/>
    <property type="molecule type" value="Genomic_DNA"/>
</dbReference>
<reference evidence="1 2" key="1">
    <citation type="submission" date="2020-08" db="EMBL/GenBank/DDBJ databases">
        <title>Genomic Encyclopedia of Type Strains, Phase IV (KMG-IV): sequencing the most valuable type-strain genomes for metagenomic binning, comparative biology and taxonomic classification.</title>
        <authorList>
            <person name="Goeker M."/>
        </authorList>
    </citation>
    <scope>NUCLEOTIDE SEQUENCE [LARGE SCALE GENOMIC DNA]</scope>
    <source>
        <strain evidence="1 2">YC6886</strain>
    </source>
</reference>
<sequence length="197" mass="22121">SNYWEHDGNSDPTDPQSLPELKVMMFVAEVDQTYRASDDADPEWAYCSTHLLSTGVSTLNNRDAIKQEELEEWLGLSELNWPADSSGLDDIQSWSATRGIPAPTERNGAFCRVRLWMSKEFIKECSRRVDAAMAGAVRDEGRWHSFTRKAIDGSSVKAAAAGEGELLCADQTIPRLQHTLRPVCRDLYRFHKSISLS</sequence>
<keyword evidence="2" id="KW-1185">Reference proteome</keyword>
<dbReference type="RefSeq" id="WP_184022475.1">
    <property type="nucleotide sequence ID" value="NZ_JACHFD010000052.1"/>
</dbReference>